<proteinExistence type="predicted"/>
<dbReference type="ExpressionAtlas" id="A0A2K3KBE9">
    <property type="expression patterns" value="baseline"/>
</dbReference>
<organism evidence="1 2">
    <name type="scientific">Trifolium pratense</name>
    <name type="common">Red clover</name>
    <dbReference type="NCBI Taxonomy" id="57577"/>
    <lineage>
        <taxon>Eukaryota</taxon>
        <taxon>Viridiplantae</taxon>
        <taxon>Streptophyta</taxon>
        <taxon>Embryophyta</taxon>
        <taxon>Tracheophyta</taxon>
        <taxon>Spermatophyta</taxon>
        <taxon>Magnoliopsida</taxon>
        <taxon>eudicotyledons</taxon>
        <taxon>Gunneridae</taxon>
        <taxon>Pentapetalae</taxon>
        <taxon>rosids</taxon>
        <taxon>fabids</taxon>
        <taxon>Fabales</taxon>
        <taxon>Fabaceae</taxon>
        <taxon>Papilionoideae</taxon>
        <taxon>50 kb inversion clade</taxon>
        <taxon>NPAAA clade</taxon>
        <taxon>Hologalegina</taxon>
        <taxon>IRL clade</taxon>
        <taxon>Trifolieae</taxon>
        <taxon>Trifolium</taxon>
    </lineage>
</organism>
<comment type="caution">
    <text evidence="1">The sequence shown here is derived from an EMBL/GenBank/DDBJ whole genome shotgun (WGS) entry which is preliminary data.</text>
</comment>
<dbReference type="EMBL" id="ASHM01090920">
    <property type="protein sequence ID" value="PNX63617.1"/>
    <property type="molecule type" value="Genomic_DNA"/>
</dbReference>
<protein>
    <submittedName>
        <fullName evidence="1">Uncharacterized protein</fullName>
    </submittedName>
</protein>
<evidence type="ECO:0000313" key="2">
    <source>
        <dbReference type="Proteomes" id="UP000236291"/>
    </source>
</evidence>
<evidence type="ECO:0000313" key="1">
    <source>
        <dbReference type="EMBL" id="PNX63617.1"/>
    </source>
</evidence>
<reference evidence="1 2" key="2">
    <citation type="journal article" date="2017" name="Front. Plant Sci.">
        <title>Gene Classification and Mining of Molecular Markers Useful in Red Clover (Trifolium pratense) Breeding.</title>
        <authorList>
            <person name="Istvanek J."/>
            <person name="Dluhosova J."/>
            <person name="Dluhos P."/>
            <person name="Patkova L."/>
            <person name="Nedelnik J."/>
            <person name="Repkova J."/>
        </authorList>
    </citation>
    <scope>NUCLEOTIDE SEQUENCE [LARGE SCALE GENOMIC DNA]</scope>
    <source>
        <strain evidence="2">cv. Tatra</strain>
        <tissue evidence="1">Young leaves</tissue>
    </source>
</reference>
<dbReference type="AlphaFoldDB" id="A0A2K3KBE9"/>
<feature type="non-terminal residue" evidence="1">
    <location>
        <position position="82"/>
    </location>
</feature>
<dbReference type="Proteomes" id="UP000236291">
    <property type="component" value="Unassembled WGS sequence"/>
</dbReference>
<reference evidence="1 2" key="1">
    <citation type="journal article" date="2014" name="Am. J. Bot.">
        <title>Genome assembly and annotation for red clover (Trifolium pratense; Fabaceae).</title>
        <authorList>
            <person name="Istvanek J."/>
            <person name="Jaros M."/>
            <person name="Krenek A."/>
            <person name="Repkova J."/>
        </authorList>
    </citation>
    <scope>NUCLEOTIDE SEQUENCE [LARGE SCALE GENOMIC DNA]</scope>
    <source>
        <strain evidence="2">cv. Tatra</strain>
        <tissue evidence="1">Young leaves</tissue>
    </source>
</reference>
<accession>A0A2K3KBE9</accession>
<sequence length="82" mass="9277">MSNNFCSDQVEVSWEPPSKEPLCDNFGGCHGWNHSTCTKRRCLCNANYEWNGKQLSCIERSSPREKSKSSFYLILGLTLTGV</sequence>
<name>A0A2K3KBE9_TRIPR</name>
<gene>
    <name evidence="1" type="ORF">L195_g053593</name>
</gene>